<protein>
    <recommendedName>
        <fullName evidence="1">Orc1-like AAA ATPase domain-containing protein</fullName>
    </recommendedName>
</protein>
<dbReference type="SUPFAM" id="SSF52540">
    <property type="entry name" value="P-loop containing nucleoside triphosphate hydrolases"/>
    <property type="match status" value="1"/>
</dbReference>
<reference evidence="2 3" key="1">
    <citation type="submission" date="2006-03" db="EMBL/GenBank/DDBJ databases">
        <title>Complete sequence of Shewanella denitrificans OS217.</title>
        <authorList>
            <consortium name="US DOE Joint Genome Institute"/>
            <person name="Copeland A."/>
            <person name="Lucas S."/>
            <person name="Lapidus A."/>
            <person name="Barry K."/>
            <person name="Detter J.C."/>
            <person name="Glavina del Rio T."/>
            <person name="Hammon N."/>
            <person name="Israni S."/>
            <person name="Dalin E."/>
            <person name="Tice H."/>
            <person name="Pitluck S."/>
            <person name="Brettin T."/>
            <person name="Bruce D."/>
            <person name="Han C."/>
            <person name="Tapia R."/>
            <person name="Gilna P."/>
            <person name="Kiss H."/>
            <person name="Schmutz J."/>
            <person name="Larimer F."/>
            <person name="Land M."/>
            <person name="Hauser L."/>
            <person name="Kyrpides N."/>
            <person name="Lykidis A."/>
            <person name="Richardson P."/>
        </authorList>
    </citation>
    <scope>NUCLEOTIDE SEQUENCE [LARGE SCALE GENOMIC DNA]</scope>
    <source>
        <strain evidence="3">OS217 / ATCC BAA-1090 / DSM 15013</strain>
    </source>
</reference>
<evidence type="ECO:0000313" key="2">
    <source>
        <dbReference type="EMBL" id="ABE56429.1"/>
    </source>
</evidence>
<dbReference type="Gene3D" id="3.40.50.300">
    <property type="entry name" value="P-loop containing nucleotide triphosphate hydrolases"/>
    <property type="match status" value="1"/>
</dbReference>
<dbReference type="STRING" id="318161.Sden_3153"/>
<organism evidence="2 3">
    <name type="scientific">Shewanella denitrificans (strain OS217 / ATCC BAA-1090 / DSM 15013)</name>
    <dbReference type="NCBI Taxonomy" id="318161"/>
    <lineage>
        <taxon>Bacteria</taxon>
        <taxon>Pseudomonadati</taxon>
        <taxon>Pseudomonadota</taxon>
        <taxon>Gammaproteobacteria</taxon>
        <taxon>Alteromonadales</taxon>
        <taxon>Shewanellaceae</taxon>
        <taxon>Shewanella</taxon>
    </lineage>
</organism>
<gene>
    <name evidence="2" type="ordered locus">Sden_3153</name>
</gene>
<dbReference type="RefSeq" id="WP_011497574.1">
    <property type="nucleotide sequence ID" value="NC_007954.1"/>
</dbReference>
<dbReference type="Pfam" id="PF13191">
    <property type="entry name" value="AAA_16"/>
    <property type="match status" value="1"/>
</dbReference>
<dbReference type="Proteomes" id="UP000001982">
    <property type="component" value="Chromosome"/>
</dbReference>
<feature type="domain" description="Orc1-like AAA ATPase" evidence="1">
    <location>
        <begin position="58"/>
        <end position="236"/>
    </location>
</feature>
<dbReference type="HOGENOM" id="CLU_672342_0_0_6"/>
<dbReference type="AlphaFoldDB" id="Q12JE7"/>
<proteinExistence type="predicted"/>
<keyword evidence="3" id="KW-1185">Reference proteome</keyword>
<name>Q12JE7_SHEDO</name>
<dbReference type="KEGG" id="sdn:Sden_3153"/>
<dbReference type="InterPro" id="IPR027417">
    <property type="entry name" value="P-loop_NTPase"/>
</dbReference>
<dbReference type="InterPro" id="IPR041664">
    <property type="entry name" value="AAA_16"/>
</dbReference>
<evidence type="ECO:0000259" key="1">
    <source>
        <dbReference type="Pfam" id="PF13191"/>
    </source>
</evidence>
<accession>Q12JE7</accession>
<evidence type="ECO:0000313" key="3">
    <source>
        <dbReference type="Proteomes" id="UP000001982"/>
    </source>
</evidence>
<sequence length="419" mass="48063">MSISIGSIKRAEAGKNILYRTLVQLSEFFHISIEDLIGDIPVSLWDYVRERPTQLIPCIGRDWELSLLQKLQLSSKTGLKTACVYGMQGLGKTSLVRHFLSRLDQTNWRALYLCSLDQGTFLRRFICTLLDISEIFDDEQLRFRIKMISTSPLVYFYLLRLSGLVLHKSELQAINNLSENRLHEVEVLSVMGLIQNFKQRKVSVLAIDSLHILNEGQLRVIKIFTQNMITQPILIIFSLTDVHRLLYLPDWLQSSNQIQLKPLQAIAMNALVNNEVEMNPCQPMKLAAYKKIVVQRARGNPLILKALIKSKRPDQDFPEEMVNSVQGMLTQLTGIECRLLQFLAACGPCVSIDTLELFNSQLSEPCICLLHRLVRIGFLYPRSECYIFRHILIWEIVKAQMNDSDTASVYSEQHNRLNA</sequence>
<dbReference type="eggNOG" id="ENOG50343AH">
    <property type="taxonomic scope" value="Bacteria"/>
</dbReference>
<dbReference type="EMBL" id="CP000302">
    <property type="protein sequence ID" value="ABE56429.1"/>
    <property type="molecule type" value="Genomic_DNA"/>
</dbReference>